<dbReference type="GO" id="GO:0005829">
    <property type="term" value="C:cytosol"/>
    <property type="evidence" value="ECO:0007669"/>
    <property type="project" value="TreeGrafter"/>
</dbReference>
<dbReference type="InterPro" id="IPR020053">
    <property type="entry name" value="Ribosome-bd_factorA_CS"/>
</dbReference>
<dbReference type="STRING" id="42354.SAMN05216333_12621"/>
<dbReference type="InterPro" id="IPR000238">
    <property type="entry name" value="RbfA"/>
</dbReference>
<reference evidence="3 6" key="3">
    <citation type="submission" date="2018-04" db="EMBL/GenBank/DDBJ databases">
        <title>Active sludge and wastewater microbial communities from Klosterneuburg, Austria.</title>
        <authorList>
            <person name="Wagner M."/>
        </authorList>
    </citation>
    <scope>NUCLEOTIDE SEQUENCE [LARGE SCALE GENOMIC DNA]</scope>
    <source>
        <strain evidence="3 6">Nm49</strain>
    </source>
</reference>
<keyword evidence="1 2" id="KW-0690">Ribosome biogenesis</keyword>
<dbReference type="InterPro" id="IPR023799">
    <property type="entry name" value="RbfA_dom_sf"/>
</dbReference>
<dbReference type="Pfam" id="PF02033">
    <property type="entry name" value="RBFA"/>
    <property type="match status" value="1"/>
</dbReference>
<keyword evidence="5" id="KW-1185">Reference proteome</keyword>
<keyword evidence="2" id="KW-0963">Cytoplasm</keyword>
<dbReference type="GO" id="GO:0030490">
    <property type="term" value="P:maturation of SSU-rRNA"/>
    <property type="evidence" value="ECO:0007669"/>
    <property type="project" value="UniProtKB-UniRule"/>
</dbReference>
<dbReference type="Gene3D" id="3.30.300.20">
    <property type="match status" value="1"/>
</dbReference>
<gene>
    <name evidence="2" type="primary">rbfA</name>
    <name evidence="3" type="ORF">C8R26_11937</name>
    <name evidence="4" type="ORF">SAMN05216333_12621</name>
</gene>
<dbReference type="PANTHER" id="PTHR33515:SF1">
    <property type="entry name" value="RIBOSOME-BINDING FACTOR A, CHLOROPLASTIC-RELATED"/>
    <property type="match status" value="1"/>
</dbReference>
<dbReference type="RefSeq" id="WP_090321618.1">
    <property type="nucleotide sequence ID" value="NZ_FNOE01000029.1"/>
</dbReference>
<evidence type="ECO:0000256" key="2">
    <source>
        <dbReference type="HAMAP-Rule" id="MF_00003"/>
    </source>
</evidence>
<dbReference type="SUPFAM" id="SSF89919">
    <property type="entry name" value="Ribosome-binding factor A, RbfA"/>
    <property type="match status" value="1"/>
</dbReference>
<dbReference type="Proteomes" id="UP000244128">
    <property type="component" value="Unassembled WGS sequence"/>
</dbReference>
<evidence type="ECO:0000313" key="3">
    <source>
        <dbReference type="EMBL" id="PTQ76323.1"/>
    </source>
</evidence>
<dbReference type="EMBL" id="QAOI01000019">
    <property type="protein sequence ID" value="PTQ76323.1"/>
    <property type="molecule type" value="Genomic_DNA"/>
</dbReference>
<comment type="similarity">
    <text evidence="2">Belongs to the RbfA family.</text>
</comment>
<evidence type="ECO:0000256" key="1">
    <source>
        <dbReference type="ARBA" id="ARBA00022517"/>
    </source>
</evidence>
<dbReference type="AlphaFoldDB" id="A0A1H8TNT3"/>
<dbReference type="Proteomes" id="UP000198814">
    <property type="component" value="Unassembled WGS sequence"/>
</dbReference>
<dbReference type="OrthoDB" id="307788at2"/>
<protein>
    <recommendedName>
        <fullName evidence="2">Ribosome-binding factor A</fullName>
    </recommendedName>
</protein>
<proteinExistence type="inferred from homology"/>
<dbReference type="GO" id="GO:0043024">
    <property type="term" value="F:ribosomal small subunit binding"/>
    <property type="evidence" value="ECO:0007669"/>
    <property type="project" value="TreeGrafter"/>
</dbReference>
<dbReference type="HAMAP" id="MF_00003">
    <property type="entry name" value="RbfA"/>
    <property type="match status" value="1"/>
</dbReference>
<name>A0A1H8TNT3_9PROT</name>
<evidence type="ECO:0000313" key="4">
    <source>
        <dbReference type="EMBL" id="SEO92496.1"/>
    </source>
</evidence>
<evidence type="ECO:0000313" key="5">
    <source>
        <dbReference type="Proteomes" id="UP000198814"/>
    </source>
</evidence>
<sequence length="131" mass="15044">MPRDFSRTLRVADQIQRELADLVQNEIKDPRVRQITITAVEVTRDYSNAKVFYTTLCSKEENVLVEKGLEHAKGFLRTHLAHRMKLRITPQLHFVFDASVERGVRLSKLIDEAIAQDKATHHLDPDPEQAG</sequence>
<comment type="subunit">
    <text evidence="2">Monomer. Binds 30S ribosomal subunits, but not 50S ribosomal subunits or 70S ribosomes.</text>
</comment>
<dbReference type="PANTHER" id="PTHR33515">
    <property type="entry name" value="RIBOSOME-BINDING FACTOR A, CHLOROPLASTIC-RELATED"/>
    <property type="match status" value="1"/>
</dbReference>
<dbReference type="EMBL" id="FODO01000026">
    <property type="protein sequence ID" value="SEO92496.1"/>
    <property type="molecule type" value="Genomic_DNA"/>
</dbReference>
<dbReference type="PROSITE" id="PS01319">
    <property type="entry name" value="RBFA"/>
    <property type="match status" value="1"/>
</dbReference>
<comment type="function">
    <text evidence="2">One of several proteins that assist in the late maturation steps of the functional core of the 30S ribosomal subunit. Associates with free 30S ribosomal subunits (but not with 30S subunits that are part of 70S ribosomes or polysomes). Required for efficient processing of 16S rRNA. May interact with the 5'-terminal helix region of 16S rRNA.</text>
</comment>
<comment type="subcellular location">
    <subcellularLocation>
        <location evidence="2">Cytoplasm</location>
    </subcellularLocation>
</comment>
<reference evidence="5" key="1">
    <citation type="submission" date="2016-10" db="EMBL/GenBank/DDBJ databases">
        <authorList>
            <person name="Varghese N."/>
            <person name="Submissions S."/>
        </authorList>
    </citation>
    <scope>NUCLEOTIDE SEQUENCE [LARGE SCALE GENOMIC DNA]</scope>
    <source>
        <strain evidence="5">Nm76</strain>
    </source>
</reference>
<dbReference type="NCBIfam" id="TIGR00082">
    <property type="entry name" value="rbfA"/>
    <property type="match status" value="1"/>
</dbReference>
<reference evidence="4" key="2">
    <citation type="submission" date="2016-10" db="EMBL/GenBank/DDBJ databases">
        <authorList>
            <person name="de Groot N.N."/>
        </authorList>
    </citation>
    <scope>NUCLEOTIDE SEQUENCE [LARGE SCALE GENOMIC DNA]</scope>
    <source>
        <strain evidence="4">Nm76</strain>
    </source>
</reference>
<evidence type="ECO:0000313" key="6">
    <source>
        <dbReference type="Proteomes" id="UP000244128"/>
    </source>
</evidence>
<dbReference type="InterPro" id="IPR015946">
    <property type="entry name" value="KH_dom-like_a/b"/>
</dbReference>
<accession>A0A1H8TNT3</accession>
<organism evidence="4 5">
    <name type="scientific">Nitrosomonas oligotropha</name>
    <dbReference type="NCBI Taxonomy" id="42354"/>
    <lineage>
        <taxon>Bacteria</taxon>
        <taxon>Pseudomonadati</taxon>
        <taxon>Pseudomonadota</taxon>
        <taxon>Betaproteobacteria</taxon>
        <taxon>Nitrosomonadales</taxon>
        <taxon>Nitrosomonadaceae</taxon>
        <taxon>Nitrosomonas</taxon>
    </lineage>
</organism>